<dbReference type="AlphaFoldDB" id="A0A0F9GLF0"/>
<dbReference type="InterPro" id="IPR027417">
    <property type="entry name" value="P-loop_NTPase"/>
</dbReference>
<accession>A0A0F9GLF0</accession>
<gene>
    <name evidence="1" type="ORF">LCGC14_2169690</name>
</gene>
<proteinExistence type="predicted"/>
<dbReference type="Gene3D" id="3.40.50.300">
    <property type="entry name" value="P-loop containing nucleotide triphosphate hydrolases"/>
    <property type="match status" value="1"/>
</dbReference>
<sequence length="236" mass="26790">MAIATMTQDAALRTLFSNRKLTLESLLDIEDKNRKLVPFVLNPIQADMIETSLYRDIYVKPGQVGATSVHVADFFLDNITINGTVSVIISYDDAIAKRLILKAKRFHTHLSRKIPSIPKLEHKGAEELTWENKETGFYSVMYIFSSRSYTLGRGEAIHNLLLDEYAFWAPGTHEAVFSSAVQRVPLKVGTKIRINSTANGEDNPFCEMYRAAKEGTVIGQSVYKPHFYPWFIHPEY</sequence>
<name>A0A0F9GLF0_9ZZZZ</name>
<comment type="caution">
    <text evidence="1">The sequence shown here is derived from an EMBL/GenBank/DDBJ whole genome shotgun (WGS) entry which is preliminary data.</text>
</comment>
<dbReference type="EMBL" id="LAZR01027987">
    <property type="protein sequence ID" value="KKL63977.1"/>
    <property type="molecule type" value="Genomic_DNA"/>
</dbReference>
<protein>
    <submittedName>
        <fullName evidence="1">Uncharacterized protein</fullName>
    </submittedName>
</protein>
<reference evidence="1" key="1">
    <citation type="journal article" date="2015" name="Nature">
        <title>Complex archaea that bridge the gap between prokaryotes and eukaryotes.</title>
        <authorList>
            <person name="Spang A."/>
            <person name="Saw J.H."/>
            <person name="Jorgensen S.L."/>
            <person name="Zaremba-Niedzwiedzka K."/>
            <person name="Martijn J."/>
            <person name="Lind A.E."/>
            <person name="van Eijk R."/>
            <person name="Schleper C."/>
            <person name="Guy L."/>
            <person name="Ettema T.J."/>
        </authorList>
    </citation>
    <scope>NUCLEOTIDE SEQUENCE</scope>
</reference>
<evidence type="ECO:0000313" key="1">
    <source>
        <dbReference type="EMBL" id="KKL63977.1"/>
    </source>
</evidence>
<feature type="non-terminal residue" evidence="1">
    <location>
        <position position="236"/>
    </location>
</feature>
<organism evidence="1">
    <name type="scientific">marine sediment metagenome</name>
    <dbReference type="NCBI Taxonomy" id="412755"/>
    <lineage>
        <taxon>unclassified sequences</taxon>
        <taxon>metagenomes</taxon>
        <taxon>ecological metagenomes</taxon>
    </lineage>
</organism>